<dbReference type="Pfam" id="PF26082">
    <property type="entry name" value="zf-C2H2_AcuF"/>
    <property type="match status" value="1"/>
</dbReference>
<accession>A0ABR4AUK6</accession>
<proteinExistence type="predicted"/>
<feature type="compositionally biased region" description="Basic and acidic residues" evidence="1">
    <location>
        <begin position="466"/>
        <end position="479"/>
    </location>
</feature>
<gene>
    <name evidence="3" type="ORF">ABVK25_010594</name>
</gene>
<feature type="region of interest" description="Disordered" evidence="1">
    <location>
        <begin position="510"/>
        <end position="543"/>
    </location>
</feature>
<feature type="domain" description="Oxidoreductase acuF-like C2H2 type zinc-finger" evidence="2">
    <location>
        <begin position="328"/>
        <end position="358"/>
    </location>
</feature>
<keyword evidence="4" id="KW-1185">Reference proteome</keyword>
<dbReference type="PANTHER" id="PTHR35391">
    <property type="entry name" value="C2H2-TYPE DOMAIN-CONTAINING PROTEIN-RELATED"/>
    <property type="match status" value="1"/>
</dbReference>
<organism evidence="3 4">
    <name type="scientific">Lepraria finkii</name>
    <dbReference type="NCBI Taxonomy" id="1340010"/>
    <lineage>
        <taxon>Eukaryota</taxon>
        <taxon>Fungi</taxon>
        <taxon>Dikarya</taxon>
        <taxon>Ascomycota</taxon>
        <taxon>Pezizomycotina</taxon>
        <taxon>Lecanoromycetes</taxon>
        <taxon>OSLEUM clade</taxon>
        <taxon>Lecanoromycetidae</taxon>
        <taxon>Lecanorales</taxon>
        <taxon>Lecanorineae</taxon>
        <taxon>Stereocaulaceae</taxon>
        <taxon>Lepraria</taxon>
    </lineage>
</organism>
<protein>
    <recommendedName>
        <fullName evidence="2">Oxidoreductase acuF-like C2H2 type zinc-finger domain-containing protein</fullName>
    </recommendedName>
</protein>
<dbReference type="Proteomes" id="UP001590951">
    <property type="component" value="Unassembled WGS sequence"/>
</dbReference>
<dbReference type="InterPro" id="IPR058925">
    <property type="entry name" value="zf-C2H2_AcuF"/>
</dbReference>
<feature type="region of interest" description="Disordered" evidence="1">
    <location>
        <begin position="457"/>
        <end position="485"/>
    </location>
</feature>
<name>A0ABR4AUK6_9LECA</name>
<evidence type="ECO:0000256" key="1">
    <source>
        <dbReference type="SAM" id="MobiDB-lite"/>
    </source>
</evidence>
<dbReference type="EMBL" id="JBHFEH010000070">
    <property type="protein sequence ID" value="KAL2049165.1"/>
    <property type="molecule type" value="Genomic_DNA"/>
</dbReference>
<evidence type="ECO:0000313" key="3">
    <source>
        <dbReference type="EMBL" id="KAL2049165.1"/>
    </source>
</evidence>
<sequence>MNPSIFTRSKTCLSNFGELTKSLDAKGNAFLQQLSSLAVEDEVGRFKIWAANVGALDTGRSSLDTRLKDAVFVSTHVLRLLDGLNDSICRATEITTETRKPYNQVVAPADGDETSSSSSSSCEEDGQATVPTSELQDRYLAIVDTINRLYAQSIAIESSALRNRNSKAASYTEKDKYGNNISKLFESYAFERLRREYPEAADFLISRLVASVSQRRRQFMYVREGRRLPTQEVPSADTLPPTQSMAQEISAANDISSLSPSSGIRAWLKDYDSKVGDSQPSSFTETTLVPRDDMSDYGRSVISASTMESFVQDRELDLPPVPETGTTGKDFECPYCCTIVPAKTGSEKAWRKHVLQDLQPYICTYEDCATPHRLFSSRDEWLHHIGWNHAPGWCCDAADHEPRMFSSEKLLEAHLRSHHTAAFTEQQLPALIENSKRPSLVPFTACPLCNSLPQPETHVLPTDLDEPLHPSDSRVDRSHANPASEQLKEHIEMHLCKIAALALPLRDDISSTQSEEPDSPERPLLPLVTYLIPEKEDLDGPSG</sequence>
<evidence type="ECO:0000259" key="2">
    <source>
        <dbReference type="Pfam" id="PF26082"/>
    </source>
</evidence>
<reference evidence="3 4" key="1">
    <citation type="submission" date="2024-09" db="EMBL/GenBank/DDBJ databases">
        <title>Rethinking Asexuality: The Enigmatic Case of Functional Sexual Genes in Lepraria (Stereocaulaceae).</title>
        <authorList>
            <person name="Doellman M."/>
            <person name="Sun Y."/>
            <person name="Barcenas-Pena A."/>
            <person name="Lumbsch H.T."/>
            <person name="Grewe F."/>
        </authorList>
    </citation>
    <scope>NUCLEOTIDE SEQUENCE [LARGE SCALE GENOMIC DNA]</scope>
    <source>
        <strain evidence="3 4">Grewe 0041</strain>
    </source>
</reference>
<feature type="region of interest" description="Disordered" evidence="1">
    <location>
        <begin position="101"/>
        <end position="131"/>
    </location>
</feature>
<comment type="caution">
    <text evidence="3">The sequence shown here is derived from an EMBL/GenBank/DDBJ whole genome shotgun (WGS) entry which is preliminary data.</text>
</comment>
<evidence type="ECO:0000313" key="4">
    <source>
        <dbReference type="Proteomes" id="UP001590951"/>
    </source>
</evidence>
<dbReference type="PANTHER" id="PTHR35391:SF7">
    <property type="entry name" value="C2H2-TYPE DOMAIN-CONTAINING PROTEIN"/>
    <property type="match status" value="1"/>
</dbReference>